<dbReference type="EMBL" id="JAAFZH010000001">
    <property type="protein sequence ID" value="NDU93378.1"/>
    <property type="molecule type" value="Genomic_DNA"/>
</dbReference>
<gene>
    <name evidence="7" type="ORF">GK108_00680</name>
</gene>
<proteinExistence type="predicted"/>
<feature type="transmembrane region" description="Helical" evidence="5">
    <location>
        <begin position="17"/>
        <end position="38"/>
    </location>
</feature>
<evidence type="ECO:0000256" key="3">
    <source>
        <dbReference type="ARBA" id="ARBA00022989"/>
    </source>
</evidence>
<dbReference type="Proteomes" id="UP000474175">
    <property type="component" value="Unassembled WGS sequence"/>
</dbReference>
<keyword evidence="2 5" id="KW-0812">Transmembrane</keyword>
<evidence type="ECO:0000256" key="2">
    <source>
        <dbReference type="ARBA" id="ARBA00022692"/>
    </source>
</evidence>
<keyword evidence="4 5" id="KW-0472">Membrane</keyword>
<organism evidence="7 8">
    <name type="scientific">Spirosoma terrae</name>
    <dbReference type="NCBI Taxonomy" id="1968276"/>
    <lineage>
        <taxon>Bacteria</taxon>
        <taxon>Pseudomonadati</taxon>
        <taxon>Bacteroidota</taxon>
        <taxon>Cytophagia</taxon>
        <taxon>Cytophagales</taxon>
        <taxon>Cytophagaceae</taxon>
        <taxon>Spirosoma</taxon>
    </lineage>
</organism>
<dbReference type="Pfam" id="PF04138">
    <property type="entry name" value="GtrA_DPMS_TM"/>
    <property type="match status" value="1"/>
</dbReference>
<evidence type="ECO:0000259" key="6">
    <source>
        <dbReference type="Pfam" id="PF04138"/>
    </source>
</evidence>
<sequence length="168" mass="19075">MNVSSIDQPKPKELKNIFSYFLTALLGASINFISQIFYRRYFDYATSVLCGYLTATVLTFIPTKRYAFSAAETGNTGREAIKFLVIALVALIVQVYVSKYTLEWVATPLFPSTPMLWREKGSHVAGMGMSFMANYFGHKLLTFRSTGMYDRIRSKSPKENEEQPFDGQ</sequence>
<feature type="transmembrane region" description="Helical" evidence="5">
    <location>
        <begin position="44"/>
        <end position="62"/>
    </location>
</feature>
<evidence type="ECO:0000313" key="8">
    <source>
        <dbReference type="Proteomes" id="UP000474175"/>
    </source>
</evidence>
<dbReference type="RefSeq" id="WP_163941289.1">
    <property type="nucleotide sequence ID" value="NZ_JAAFZH010000001.1"/>
</dbReference>
<feature type="transmembrane region" description="Helical" evidence="5">
    <location>
        <begin position="83"/>
        <end position="102"/>
    </location>
</feature>
<comment type="subcellular location">
    <subcellularLocation>
        <location evidence="1">Membrane</location>
        <topology evidence="1">Multi-pass membrane protein</topology>
    </subcellularLocation>
</comment>
<name>A0A6L9L551_9BACT</name>
<dbReference type="GO" id="GO:0000271">
    <property type="term" value="P:polysaccharide biosynthetic process"/>
    <property type="evidence" value="ECO:0007669"/>
    <property type="project" value="InterPro"/>
</dbReference>
<evidence type="ECO:0000256" key="5">
    <source>
        <dbReference type="SAM" id="Phobius"/>
    </source>
</evidence>
<evidence type="ECO:0000256" key="1">
    <source>
        <dbReference type="ARBA" id="ARBA00004141"/>
    </source>
</evidence>
<evidence type="ECO:0000313" key="7">
    <source>
        <dbReference type="EMBL" id="NDU93378.1"/>
    </source>
</evidence>
<comment type="caution">
    <text evidence="7">The sequence shown here is derived from an EMBL/GenBank/DDBJ whole genome shotgun (WGS) entry which is preliminary data.</text>
</comment>
<dbReference type="InterPro" id="IPR007267">
    <property type="entry name" value="GtrA_DPMS_TM"/>
</dbReference>
<reference evidence="7 8" key="1">
    <citation type="submission" date="2020-02" db="EMBL/GenBank/DDBJ databases">
        <title>Draft genome sequence of two Spirosoma agri KCTC 52727 and Spirosoma terrae KCTC 52035.</title>
        <authorList>
            <person name="Rojas J."/>
            <person name="Ambika Manirajan B."/>
            <person name="Suarez C."/>
            <person name="Ratering S."/>
            <person name="Schnell S."/>
        </authorList>
    </citation>
    <scope>NUCLEOTIDE SEQUENCE [LARGE SCALE GENOMIC DNA]</scope>
    <source>
        <strain evidence="7 8">KCTC 52035</strain>
    </source>
</reference>
<keyword evidence="3 5" id="KW-1133">Transmembrane helix</keyword>
<keyword evidence="8" id="KW-1185">Reference proteome</keyword>
<protein>
    <submittedName>
        <fullName evidence="7">GtrA family protein</fullName>
    </submittedName>
</protein>
<dbReference type="AlphaFoldDB" id="A0A6L9L551"/>
<feature type="domain" description="GtrA/DPMS transmembrane" evidence="6">
    <location>
        <begin position="20"/>
        <end position="143"/>
    </location>
</feature>
<accession>A0A6L9L551</accession>
<evidence type="ECO:0000256" key="4">
    <source>
        <dbReference type="ARBA" id="ARBA00023136"/>
    </source>
</evidence>
<dbReference type="GO" id="GO:0016020">
    <property type="term" value="C:membrane"/>
    <property type="evidence" value="ECO:0007669"/>
    <property type="project" value="UniProtKB-SubCell"/>
</dbReference>
<feature type="transmembrane region" description="Helical" evidence="5">
    <location>
        <begin position="122"/>
        <end position="141"/>
    </location>
</feature>